<sequence length="185" mass="19768">MLAKCAGDRWHQVASSVSGAIGGVGGLTTLALDLGMTTTLILRSIQEIAIGYGEDIGNEAVRLQCIGVFGFGGPLSEDDDVDTGLFGARLALRGKTLEAMLRVVVPRLLPTVTAEAVAKSMPLVSAAVGAVLNPAFTSYYQTMAHVHFRLRKLERDHDPEAVLACFARVLTGIRQQPHKPKDESR</sequence>
<dbReference type="Proteomes" id="UP000094626">
    <property type="component" value="Plasmid pSA2"/>
</dbReference>
<evidence type="ECO:0008006" key="3">
    <source>
        <dbReference type="Google" id="ProtNLM"/>
    </source>
</evidence>
<protein>
    <recommendedName>
        <fullName evidence="3">Protein EcsC</fullName>
    </recommendedName>
</protein>
<evidence type="ECO:0000313" key="1">
    <source>
        <dbReference type="EMBL" id="AOR80275.1"/>
    </source>
</evidence>
<name>A0A1D8ADZ0_9SPHN</name>
<reference evidence="2" key="1">
    <citation type="journal article" date="2017" name="J. Biotechnol.">
        <title>Complete genome sequence of Novosphingobium resinovorum SA1, a versatile xenobiotic-degrading bacterium capable of utilizing sulfanilic acid.</title>
        <authorList>
            <person name="Hegedus B."/>
            <person name="Kos P.B."/>
            <person name="Balint B."/>
            <person name="Maroti G."/>
            <person name="Gan H.M."/>
            <person name="Perei K."/>
            <person name="Rakhely G."/>
        </authorList>
    </citation>
    <scope>NUCLEOTIDE SEQUENCE [LARGE SCALE GENOMIC DNA]</scope>
    <source>
        <strain evidence="2">SA1</strain>
    </source>
</reference>
<dbReference type="PANTHER" id="PTHR41260:SF1">
    <property type="entry name" value="PROTEIN ECSC"/>
    <property type="match status" value="1"/>
</dbReference>
<dbReference type="Pfam" id="PF12787">
    <property type="entry name" value="EcsC"/>
    <property type="match status" value="1"/>
</dbReference>
<accession>A0A1D8ADZ0</accession>
<dbReference type="EMBL" id="CP017077">
    <property type="protein sequence ID" value="AOR80275.1"/>
    <property type="molecule type" value="Genomic_DNA"/>
</dbReference>
<dbReference type="AlphaFoldDB" id="A0A1D8ADZ0"/>
<dbReference type="PANTHER" id="PTHR41260">
    <property type="entry name" value="PROTEIN ECSC"/>
    <property type="match status" value="1"/>
</dbReference>
<dbReference type="OrthoDB" id="7569638at2"/>
<keyword evidence="2" id="KW-1185">Reference proteome</keyword>
<organism evidence="1 2">
    <name type="scientific">Novosphingobium resinovorum</name>
    <dbReference type="NCBI Taxonomy" id="158500"/>
    <lineage>
        <taxon>Bacteria</taxon>
        <taxon>Pseudomonadati</taxon>
        <taxon>Pseudomonadota</taxon>
        <taxon>Alphaproteobacteria</taxon>
        <taxon>Sphingomonadales</taxon>
        <taxon>Sphingomonadaceae</taxon>
        <taxon>Novosphingobium</taxon>
    </lineage>
</organism>
<dbReference type="InterPro" id="IPR024787">
    <property type="entry name" value="EcsC"/>
</dbReference>
<proteinExistence type="predicted"/>
<geneLocation type="plasmid" evidence="1 2">
    <name>pSA2</name>
</geneLocation>
<evidence type="ECO:0000313" key="2">
    <source>
        <dbReference type="Proteomes" id="UP000094626"/>
    </source>
</evidence>
<dbReference type="RefSeq" id="WP_069709686.1">
    <property type="nucleotide sequence ID" value="NZ_CP017077.1"/>
</dbReference>
<gene>
    <name evidence="1" type="ORF">BES08_25555</name>
</gene>
<keyword evidence="1" id="KW-0614">Plasmid</keyword>
<dbReference type="KEGG" id="nre:BES08_25555"/>